<evidence type="ECO:0000256" key="1">
    <source>
        <dbReference type="ARBA" id="ARBA00023239"/>
    </source>
</evidence>
<dbReference type="EMBL" id="BSBI01000005">
    <property type="protein sequence ID" value="GLF95486.1"/>
    <property type="molecule type" value="Genomic_DNA"/>
</dbReference>
<organism evidence="4 5">
    <name type="scientific">Streptomyces yaizuensis</name>
    <dbReference type="NCBI Taxonomy" id="2989713"/>
    <lineage>
        <taxon>Bacteria</taxon>
        <taxon>Bacillati</taxon>
        <taxon>Actinomycetota</taxon>
        <taxon>Actinomycetes</taxon>
        <taxon>Kitasatosporales</taxon>
        <taxon>Streptomycetaceae</taxon>
        <taxon>Streptomyces</taxon>
    </lineage>
</organism>
<feature type="compositionally biased region" description="Pro residues" evidence="2">
    <location>
        <begin position="229"/>
        <end position="239"/>
    </location>
</feature>
<evidence type="ECO:0000313" key="4">
    <source>
        <dbReference type="EMBL" id="GLF95486.1"/>
    </source>
</evidence>
<name>A0ABQ5NYQ9_9ACTN</name>
<dbReference type="Proteomes" id="UP001291653">
    <property type="component" value="Unassembled WGS sequence"/>
</dbReference>
<proteinExistence type="predicted"/>
<feature type="region of interest" description="Disordered" evidence="2">
    <location>
        <begin position="219"/>
        <end position="239"/>
    </location>
</feature>
<gene>
    <name evidence="4" type="ORF">SYYSPA8_14335</name>
</gene>
<evidence type="ECO:0000256" key="2">
    <source>
        <dbReference type="SAM" id="MobiDB-lite"/>
    </source>
</evidence>
<dbReference type="InterPro" id="IPR032465">
    <property type="entry name" value="ACMSD"/>
</dbReference>
<dbReference type="Gene3D" id="3.20.20.140">
    <property type="entry name" value="Metal-dependent hydrolases"/>
    <property type="match status" value="1"/>
</dbReference>
<reference evidence="4 5" key="1">
    <citation type="submission" date="2022-10" db="EMBL/GenBank/DDBJ databases">
        <title>Draft genome sequence of Streptomyces sp. YSPA8.</title>
        <authorList>
            <person name="Moriuchi R."/>
            <person name="Dohra H."/>
            <person name="Yamamura H."/>
            <person name="Kodani S."/>
        </authorList>
    </citation>
    <scope>NUCLEOTIDE SEQUENCE [LARGE SCALE GENOMIC DNA]</scope>
    <source>
        <strain evidence="4 5">YSPA8</strain>
    </source>
</reference>
<protein>
    <submittedName>
        <fullName evidence="4">Amidohydrolase</fullName>
    </submittedName>
</protein>
<dbReference type="PANTHER" id="PTHR21240">
    <property type="entry name" value="2-AMINO-3-CARBOXYLMUCONATE-6-SEMIALDEHYDE DECARBOXYLASE"/>
    <property type="match status" value="1"/>
</dbReference>
<accession>A0ABQ5NYQ9</accession>
<dbReference type="PANTHER" id="PTHR21240:SF28">
    <property type="entry name" value="ISO-OROTATE DECARBOXYLASE (EUROFUNG)"/>
    <property type="match status" value="1"/>
</dbReference>
<comment type="caution">
    <text evidence="4">The sequence shown here is derived from an EMBL/GenBank/DDBJ whole genome shotgun (WGS) entry which is preliminary data.</text>
</comment>
<feature type="domain" description="Amidohydrolase-related" evidence="3">
    <location>
        <begin position="3"/>
        <end position="316"/>
    </location>
</feature>
<dbReference type="Pfam" id="PF04909">
    <property type="entry name" value="Amidohydro_2"/>
    <property type="match status" value="1"/>
</dbReference>
<keyword evidence="1" id="KW-0456">Lyase</keyword>
<dbReference type="RefSeq" id="WP_323447546.1">
    <property type="nucleotide sequence ID" value="NZ_BSBI01000005.1"/>
</dbReference>
<dbReference type="InterPro" id="IPR006680">
    <property type="entry name" value="Amidohydro-rel"/>
</dbReference>
<dbReference type="SUPFAM" id="SSF51556">
    <property type="entry name" value="Metallo-dependent hydrolases"/>
    <property type="match status" value="1"/>
</dbReference>
<keyword evidence="5" id="KW-1185">Reference proteome</keyword>
<evidence type="ECO:0000259" key="3">
    <source>
        <dbReference type="Pfam" id="PF04909"/>
    </source>
</evidence>
<sequence length="329" mass="34603">MTIDVHGHLSPPESLRRYPMPRSLGDADAMIETKLAAGVDLTIIGSPVGGGAMVPLPGVDNYAQTEEELARFHDWLGDLVARHPDHLRAYVYVNPFGGDAHLAAVRARLADDGFAGLIANSSVAGRYLDHPDAADFFALAAETGAPVLLHAPAAPAAGTGLADLMAVEQLGRFADVTIGLACCVLGGWLERHPRLRLIGQGAGGALALLAEKLDRAWSPEHWQRDRGPRPGPATPPLPRPPSAYLHRLWVDTATPSAAAVELALRVFGPDKVLYGTDSPPLPGGSVTEGLRLVDGLGIPETDRQAVREGNARALFGARLPPPAPAPSRA</sequence>
<dbReference type="InterPro" id="IPR032466">
    <property type="entry name" value="Metal_Hydrolase"/>
</dbReference>
<feature type="compositionally biased region" description="Basic and acidic residues" evidence="2">
    <location>
        <begin position="219"/>
        <end position="228"/>
    </location>
</feature>
<evidence type="ECO:0000313" key="5">
    <source>
        <dbReference type="Proteomes" id="UP001291653"/>
    </source>
</evidence>